<keyword evidence="6" id="KW-1185">Reference proteome</keyword>
<evidence type="ECO:0000259" key="3">
    <source>
        <dbReference type="Pfam" id="PF00534"/>
    </source>
</evidence>
<keyword evidence="1" id="KW-0328">Glycosyltransferase</keyword>
<evidence type="ECO:0000313" key="6">
    <source>
        <dbReference type="Proteomes" id="UP000483261"/>
    </source>
</evidence>
<comment type="caution">
    <text evidence="5">The sequence shown here is derived from an EMBL/GenBank/DDBJ whole genome shotgun (WGS) entry which is preliminary data.</text>
</comment>
<dbReference type="GO" id="GO:1901137">
    <property type="term" value="P:carbohydrate derivative biosynthetic process"/>
    <property type="evidence" value="ECO:0007669"/>
    <property type="project" value="UniProtKB-ARBA"/>
</dbReference>
<gene>
    <name evidence="5" type="ORF">G5C66_04605</name>
</gene>
<evidence type="ECO:0000259" key="4">
    <source>
        <dbReference type="Pfam" id="PF13439"/>
    </source>
</evidence>
<evidence type="ECO:0000313" key="5">
    <source>
        <dbReference type="EMBL" id="NGN92018.1"/>
    </source>
</evidence>
<dbReference type="Pfam" id="PF00534">
    <property type="entry name" value="Glycos_transf_1"/>
    <property type="match status" value="2"/>
</dbReference>
<dbReference type="RefSeq" id="WP_165109782.1">
    <property type="nucleotide sequence ID" value="NZ_JAALAA010000003.1"/>
</dbReference>
<organism evidence="5 6">
    <name type="scientific">Nocardioides turkmenicus</name>
    <dbReference type="NCBI Taxonomy" id="2711220"/>
    <lineage>
        <taxon>Bacteria</taxon>
        <taxon>Bacillati</taxon>
        <taxon>Actinomycetota</taxon>
        <taxon>Actinomycetes</taxon>
        <taxon>Propionibacteriales</taxon>
        <taxon>Nocardioidaceae</taxon>
        <taxon>Nocardioides</taxon>
    </lineage>
</organism>
<dbReference type="Pfam" id="PF13439">
    <property type="entry name" value="Glyco_transf_4"/>
    <property type="match status" value="2"/>
</dbReference>
<evidence type="ECO:0000256" key="2">
    <source>
        <dbReference type="ARBA" id="ARBA00022679"/>
    </source>
</evidence>
<dbReference type="SUPFAM" id="SSF53756">
    <property type="entry name" value="UDP-Glycosyltransferase/glycogen phosphorylase"/>
    <property type="match status" value="2"/>
</dbReference>
<accession>A0A6M1R2U0</accession>
<dbReference type="InterPro" id="IPR050194">
    <property type="entry name" value="Glycosyltransferase_grp1"/>
</dbReference>
<evidence type="ECO:0000256" key="1">
    <source>
        <dbReference type="ARBA" id="ARBA00022676"/>
    </source>
</evidence>
<dbReference type="AlphaFoldDB" id="A0A6M1R2U0"/>
<dbReference type="InterPro" id="IPR001296">
    <property type="entry name" value="Glyco_trans_1"/>
</dbReference>
<feature type="domain" description="Glycosyltransferase subfamily 4-like N-terminal" evidence="4">
    <location>
        <begin position="384"/>
        <end position="549"/>
    </location>
</feature>
<feature type="domain" description="Glycosyl transferase family 1" evidence="3">
    <location>
        <begin position="557"/>
        <end position="719"/>
    </location>
</feature>
<keyword evidence="2 5" id="KW-0808">Transferase</keyword>
<feature type="domain" description="Glycosyltransferase subfamily 4-like N-terminal" evidence="4">
    <location>
        <begin position="15"/>
        <end position="186"/>
    </location>
</feature>
<proteinExistence type="predicted"/>
<reference evidence="5 6" key="1">
    <citation type="submission" date="2020-02" db="EMBL/GenBank/DDBJ databases">
        <title>Whole-genome analyses of novel actinobacteria.</title>
        <authorList>
            <person name="Sahin N."/>
        </authorList>
    </citation>
    <scope>NUCLEOTIDE SEQUENCE [LARGE SCALE GENOMIC DNA]</scope>
    <source>
        <strain evidence="5 6">KC13</strain>
    </source>
</reference>
<protein>
    <submittedName>
        <fullName evidence="5">Glycosyltransferase family 4 protein</fullName>
    </submittedName>
</protein>
<dbReference type="Gene3D" id="3.40.50.2000">
    <property type="entry name" value="Glycogen Phosphorylase B"/>
    <property type="match status" value="4"/>
</dbReference>
<dbReference type="PANTHER" id="PTHR45947:SF3">
    <property type="entry name" value="SULFOQUINOVOSYL TRANSFERASE SQD2"/>
    <property type="match status" value="1"/>
</dbReference>
<name>A0A6M1R2U0_9ACTN</name>
<feature type="domain" description="Glycosyl transferase family 1" evidence="3">
    <location>
        <begin position="198"/>
        <end position="332"/>
    </location>
</feature>
<dbReference type="Proteomes" id="UP000483261">
    <property type="component" value="Unassembled WGS sequence"/>
</dbReference>
<sequence>MSRILQVAHYYPPHVGGLERVTHEVAHGLQARGHRVDVLTSAIGAPAGTIDEDGVLVTRLRALNPFERFGVPFPIFWPSLLVIGWRAVGRADVAQIHDMLYLSSWWIALVCRLRRTPYVVTGHVGLVDHPSRLVRGVQRIVHRTIGRRVLAGADHVLPISASIEQQLLEVAPEARTTVLPNGVDTSFFRPAAPGEKALIRARHGLPVDEALVLFVGRPVPKKGYGIVAAAGSPAYRIVFAGVDAPPERHGHLYLGSRPVEEVAELYRAADAFVCASVGEAPLTVLEAMSSGLPVVVNDDPALQALGLGDGATYVTMTPDNLRRHLEKLLADDLAAAGEAAAAEARGMHSRATQVEQLDGFLSGLLPREQPLRVALLSPRYPPWIGGVEKYVEQLARAGQDASDAEVVVITTCPGWRSREESVDGVRVIRLPAPFRLGATPLNPGWFVTVPRLLRRLQVDVVNVHSPGPGFAELACFRSAGRPVVMTYHSGSMVKGAPAPRWVDLLLRTWERFVLPRALDRAAGLIACSPVSMAHATGRAVVIPPSVDLSDFAPGPLERDGSITYVGRIESSSRWKGLHVLVDALPLVAERVPGVRLDLIGEGDDVAVLQSRAERLGVAGRIRWHGSLSHDKVAEHLRRTSVAVLPSLTDAESFGTVIVEAMACATPVVGSDVGGIPGNISDGENGYLVPPGDHVALADALARVLENPELARRMGAASREIAVERFDLDARNAATYAYLRSVAEGYRA</sequence>
<dbReference type="CDD" id="cd03801">
    <property type="entry name" value="GT4_PimA-like"/>
    <property type="match status" value="2"/>
</dbReference>
<dbReference type="InterPro" id="IPR028098">
    <property type="entry name" value="Glyco_trans_4-like_N"/>
</dbReference>
<dbReference type="EMBL" id="JAALAA010000003">
    <property type="protein sequence ID" value="NGN92018.1"/>
    <property type="molecule type" value="Genomic_DNA"/>
</dbReference>
<dbReference type="PANTHER" id="PTHR45947">
    <property type="entry name" value="SULFOQUINOVOSYL TRANSFERASE SQD2"/>
    <property type="match status" value="1"/>
</dbReference>
<dbReference type="GO" id="GO:0016757">
    <property type="term" value="F:glycosyltransferase activity"/>
    <property type="evidence" value="ECO:0007669"/>
    <property type="project" value="UniProtKB-KW"/>
</dbReference>